<proteinExistence type="predicted"/>
<protein>
    <submittedName>
        <fullName evidence="1">Uncharacterized protein</fullName>
    </submittedName>
</protein>
<accession>A0A1Y2IFK5</accession>
<gene>
    <name evidence="1" type="ORF">PYCCODRAFT_859699</name>
</gene>
<keyword evidence="2" id="KW-1185">Reference proteome</keyword>
<sequence length="236" mass="25917">MSVLLSTQGQCGWLLLVAYEISCEIFALDALCHVRLFRHWTSTRIRRHSHWTNSAPFNPTSQPVVHAMTSYVNHSRRDATALSRNLLKMHCHLLAAELTGPVFAQCRCSGVCSSVEAFGVLDLVMRQTTFGRCQRVSSVETDGRRLVQGAASVMGAFMLGPPSPMPCACPTHRTTSSSTGPLCHYCSIDSGLCRTVLRCHRKDGAHSIQQDPLCDATGCVRQRRALCPGKAVNNIF</sequence>
<organism evidence="1 2">
    <name type="scientific">Trametes coccinea (strain BRFM310)</name>
    <name type="common">Pycnoporus coccineus</name>
    <dbReference type="NCBI Taxonomy" id="1353009"/>
    <lineage>
        <taxon>Eukaryota</taxon>
        <taxon>Fungi</taxon>
        <taxon>Dikarya</taxon>
        <taxon>Basidiomycota</taxon>
        <taxon>Agaricomycotina</taxon>
        <taxon>Agaricomycetes</taxon>
        <taxon>Polyporales</taxon>
        <taxon>Polyporaceae</taxon>
        <taxon>Trametes</taxon>
    </lineage>
</organism>
<name>A0A1Y2IFK5_TRAC3</name>
<dbReference type="Proteomes" id="UP000193067">
    <property type="component" value="Unassembled WGS sequence"/>
</dbReference>
<dbReference type="EMBL" id="KZ084129">
    <property type="protein sequence ID" value="OSC99322.1"/>
    <property type="molecule type" value="Genomic_DNA"/>
</dbReference>
<evidence type="ECO:0000313" key="2">
    <source>
        <dbReference type="Proteomes" id="UP000193067"/>
    </source>
</evidence>
<reference evidence="1 2" key="1">
    <citation type="journal article" date="2015" name="Biotechnol. Biofuels">
        <title>Enhanced degradation of softwood versus hardwood by the white-rot fungus Pycnoporus coccineus.</title>
        <authorList>
            <person name="Couturier M."/>
            <person name="Navarro D."/>
            <person name="Chevret D."/>
            <person name="Henrissat B."/>
            <person name="Piumi F."/>
            <person name="Ruiz-Duenas F.J."/>
            <person name="Martinez A.T."/>
            <person name="Grigoriev I.V."/>
            <person name="Riley R."/>
            <person name="Lipzen A."/>
            <person name="Berrin J.G."/>
            <person name="Master E.R."/>
            <person name="Rosso M.N."/>
        </authorList>
    </citation>
    <scope>NUCLEOTIDE SEQUENCE [LARGE SCALE GENOMIC DNA]</scope>
    <source>
        <strain evidence="1 2">BRFM310</strain>
    </source>
</reference>
<evidence type="ECO:0000313" key="1">
    <source>
        <dbReference type="EMBL" id="OSC99322.1"/>
    </source>
</evidence>
<dbReference type="AlphaFoldDB" id="A0A1Y2IFK5"/>